<evidence type="ECO:0000313" key="2">
    <source>
        <dbReference type="EMBL" id="QYT03836.1"/>
    </source>
</evidence>
<dbReference type="AlphaFoldDB" id="A0A8G0LQ56"/>
<feature type="compositionally biased region" description="Polar residues" evidence="1">
    <location>
        <begin position="20"/>
        <end position="29"/>
    </location>
</feature>
<dbReference type="EMBL" id="CP075869">
    <property type="protein sequence ID" value="QYT03836.1"/>
    <property type="molecule type" value="Genomic_DNA"/>
</dbReference>
<accession>A0A8G0LQ56</accession>
<evidence type="ECO:0000313" key="3">
    <source>
        <dbReference type="Proteomes" id="UP000826661"/>
    </source>
</evidence>
<evidence type="ECO:0000256" key="1">
    <source>
        <dbReference type="SAM" id="MobiDB-lite"/>
    </source>
</evidence>
<proteinExistence type="predicted"/>
<dbReference type="Proteomes" id="UP000826661">
    <property type="component" value="Chromosome VI"/>
</dbReference>
<reference evidence="2 3" key="1">
    <citation type="journal article" date="2021" name="BMC Genomics">
        <title>Telomere-to-telomere genome assembly of asparaginase-producing Trichoderma simmonsii.</title>
        <authorList>
            <person name="Chung D."/>
            <person name="Kwon Y.M."/>
            <person name="Yang Y."/>
        </authorList>
    </citation>
    <scope>NUCLEOTIDE SEQUENCE [LARGE SCALE GENOMIC DNA]</scope>
    <source>
        <strain evidence="2 3">GH-Sj1</strain>
    </source>
</reference>
<sequence length="105" mass="11515">MPSKPAKGAPFSHKNPLNAPHSNKPTNPSFHLIGRTEIPRLFKKKKTSQVLIKTDYSPAVLASDFAEANRLPRMFTEGGAPTPFNYLGLSLSHASRARAFVDEKA</sequence>
<organism evidence="2 3">
    <name type="scientific">Trichoderma simmonsii</name>
    <dbReference type="NCBI Taxonomy" id="1491479"/>
    <lineage>
        <taxon>Eukaryota</taxon>
        <taxon>Fungi</taxon>
        <taxon>Dikarya</taxon>
        <taxon>Ascomycota</taxon>
        <taxon>Pezizomycotina</taxon>
        <taxon>Sordariomycetes</taxon>
        <taxon>Hypocreomycetidae</taxon>
        <taxon>Hypocreales</taxon>
        <taxon>Hypocreaceae</taxon>
        <taxon>Trichoderma</taxon>
    </lineage>
</organism>
<gene>
    <name evidence="2" type="ORF">H0G86_010784</name>
</gene>
<feature type="region of interest" description="Disordered" evidence="1">
    <location>
        <begin position="1"/>
        <end position="31"/>
    </location>
</feature>
<protein>
    <submittedName>
        <fullName evidence="2">Uncharacterized protein</fullName>
    </submittedName>
</protein>
<keyword evidence="3" id="KW-1185">Reference proteome</keyword>
<name>A0A8G0LQ56_9HYPO</name>